<gene>
    <name evidence="2" type="primary">ku</name>
    <name evidence="5" type="ORF">P8935_13890</name>
</gene>
<protein>
    <recommendedName>
        <fullName evidence="2">Non-homologous end joining protein Ku</fullName>
    </recommendedName>
</protein>
<dbReference type="RefSeq" id="WP_348260895.1">
    <property type="nucleotide sequence ID" value="NZ_CP121196.1"/>
</dbReference>
<reference evidence="5" key="1">
    <citation type="submission" date="2023-03" db="EMBL/GenBank/DDBJ databases">
        <title>Edaphobacter sp.</title>
        <authorList>
            <person name="Huber K.J."/>
            <person name="Papendorf J."/>
            <person name="Pilke C."/>
            <person name="Bunk B."/>
            <person name="Sproeer C."/>
            <person name="Pester M."/>
        </authorList>
    </citation>
    <scope>NUCLEOTIDE SEQUENCE</scope>
    <source>
        <strain evidence="5">DSM 110680</strain>
    </source>
</reference>
<comment type="similarity">
    <text evidence="2">Belongs to the prokaryotic Ku family.</text>
</comment>
<dbReference type="PANTHER" id="PTHR41251:SF1">
    <property type="entry name" value="NON-HOMOLOGOUS END JOINING PROTEIN KU"/>
    <property type="match status" value="1"/>
</dbReference>
<dbReference type="Gene3D" id="2.40.290.10">
    <property type="match status" value="1"/>
</dbReference>
<dbReference type="SMART" id="SM00559">
    <property type="entry name" value="Ku78"/>
    <property type="match status" value="1"/>
</dbReference>
<dbReference type="NCBIfam" id="TIGR02772">
    <property type="entry name" value="Ku_bact"/>
    <property type="match status" value="1"/>
</dbReference>
<dbReference type="HAMAP" id="MF_01875">
    <property type="entry name" value="Prokaryotic_Ku"/>
    <property type="match status" value="1"/>
</dbReference>
<organism evidence="5">
    <name type="scientific">Telmatobacter sp. DSM 110680</name>
    <dbReference type="NCBI Taxonomy" id="3036704"/>
    <lineage>
        <taxon>Bacteria</taxon>
        <taxon>Pseudomonadati</taxon>
        <taxon>Acidobacteriota</taxon>
        <taxon>Terriglobia</taxon>
        <taxon>Terriglobales</taxon>
        <taxon>Acidobacteriaceae</taxon>
        <taxon>Telmatobacter</taxon>
    </lineage>
</organism>
<keyword evidence="2" id="KW-0234">DNA repair</keyword>
<keyword evidence="2" id="KW-0233">DNA recombination</keyword>
<keyword evidence="1 2" id="KW-0238">DNA-binding</keyword>
<comment type="function">
    <text evidence="2">With LigD forms a non-homologous end joining (NHEJ) DNA repair enzyme, which repairs dsDNA breaks with reduced fidelity. Binds linear dsDNA with 5'- and 3'- overhangs but not closed circular dsDNA nor ssDNA. Recruits and stimulates the ligase activity of LigD.</text>
</comment>
<accession>A0AAU7DFR5</accession>
<evidence type="ECO:0000256" key="2">
    <source>
        <dbReference type="HAMAP-Rule" id="MF_01875"/>
    </source>
</evidence>
<dbReference type="AlphaFoldDB" id="A0AAU7DFR5"/>
<evidence type="ECO:0000313" key="5">
    <source>
        <dbReference type="EMBL" id="XBH15661.1"/>
    </source>
</evidence>
<feature type="domain" description="Ku" evidence="4">
    <location>
        <begin position="103"/>
        <end position="238"/>
    </location>
</feature>
<dbReference type="InterPro" id="IPR016194">
    <property type="entry name" value="SPOC-like_C_dom_sf"/>
</dbReference>
<evidence type="ECO:0000259" key="4">
    <source>
        <dbReference type="SMART" id="SM00559"/>
    </source>
</evidence>
<dbReference type="PANTHER" id="PTHR41251">
    <property type="entry name" value="NON-HOMOLOGOUS END JOINING PROTEIN KU"/>
    <property type="match status" value="1"/>
</dbReference>
<dbReference type="GO" id="GO:0003690">
    <property type="term" value="F:double-stranded DNA binding"/>
    <property type="evidence" value="ECO:0007669"/>
    <property type="project" value="UniProtKB-UniRule"/>
</dbReference>
<dbReference type="InterPro" id="IPR006164">
    <property type="entry name" value="DNA_bd_Ku70/Ku80"/>
</dbReference>
<dbReference type="Pfam" id="PF02735">
    <property type="entry name" value="Ku"/>
    <property type="match status" value="1"/>
</dbReference>
<dbReference type="GO" id="GO:0006303">
    <property type="term" value="P:double-strand break repair via nonhomologous end joining"/>
    <property type="evidence" value="ECO:0007669"/>
    <property type="project" value="UniProtKB-UniRule"/>
</dbReference>
<sequence length="343" mass="38003">MSWRALPDLAIQGRDQGCLFQDNLPHNCNIERPGTERSGALPYALPGGTMAGRPFWSGQLRISLVSFGIQLFPATSSTSEISFHQIDRKTLQRVHHLNVIDGDKPVENSEIVKGYEYSKGKYVVVEPDEVKKLRLETQRSIDVAQFVDASEIPPYLFEKPYFVVPDPKGGSIEAFAVVRTAMLEANKIAIGEVAFGGREHLIAIAPATEKNSRGLMAYTLRYAEELRASKDYFGSIPEHAVDKKQLALANDLIRAQSAAFHLQDFKDDYEAALRELIEAKRTKSPLPVEESKPRAKVISLMDALKQSVSGSGHESKNRKPSTSRSGKNGPTLVKSRKRSRKAA</sequence>
<comment type="subunit">
    <text evidence="2">Homodimer. Interacts with LigD.</text>
</comment>
<feature type="region of interest" description="Disordered" evidence="3">
    <location>
        <begin position="303"/>
        <end position="343"/>
    </location>
</feature>
<dbReference type="InterPro" id="IPR009187">
    <property type="entry name" value="Prok_Ku"/>
</dbReference>
<dbReference type="EMBL" id="CP121196">
    <property type="protein sequence ID" value="XBH15661.1"/>
    <property type="molecule type" value="Genomic_DNA"/>
</dbReference>
<keyword evidence="2" id="KW-0227">DNA damage</keyword>
<evidence type="ECO:0000256" key="1">
    <source>
        <dbReference type="ARBA" id="ARBA00023125"/>
    </source>
</evidence>
<name>A0AAU7DFR5_9BACT</name>
<proteinExistence type="inferred from homology"/>
<dbReference type="GO" id="GO:0006310">
    <property type="term" value="P:DNA recombination"/>
    <property type="evidence" value="ECO:0007669"/>
    <property type="project" value="UniProtKB-KW"/>
</dbReference>
<evidence type="ECO:0000256" key="3">
    <source>
        <dbReference type="SAM" id="MobiDB-lite"/>
    </source>
</evidence>
<dbReference type="SUPFAM" id="SSF100939">
    <property type="entry name" value="SPOC domain-like"/>
    <property type="match status" value="1"/>
</dbReference>
<dbReference type="PIRSF" id="PIRSF006493">
    <property type="entry name" value="Prok_Ku"/>
    <property type="match status" value="1"/>
</dbReference>
<feature type="compositionally biased region" description="Basic residues" evidence="3">
    <location>
        <begin position="334"/>
        <end position="343"/>
    </location>
</feature>